<dbReference type="PRINTS" id="PR00038">
    <property type="entry name" value="HTHLUXR"/>
</dbReference>
<dbReference type="InterPro" id="IPR000792">
    <property type="entry name" value="Tscrpt_reg_LuxR_C"/>
</dbReference>
<protein>
    <submittedName>
        <fullName evidence="2">Helix-turn-helix transcriptional regulator</fullName>
    </submittedName>
</protein>
<name>A0A2F0PCK6_SERMA</name>
<accession>A0A2F0PCK6</accession>
<gene>
    <name evidence="2" type="ORF">AN695_0222615</name>
</gene>
<comment type="caution">
    <text evidence="2">The sequence shown here is derived from an EMBL/GenBank/DDBJ whole genome shotgun (WGS) entry which is preliminary data.</text>
</comment>
<reference evidence="3" key="1">
    <citation type="submission" date="2016-04" db="EMBL/GenBank/DDBJ databases">
        <authorList>
            <person name="Osei Sekyere J."/>
            <person name="Sivertsen A."/>
            <person name="Pedersen A.T."/>
            <person name="Sundsfjord A."/>
        </authorList>
    </citation>
    <scope>NUCLEOTIDE SEQUENCE [LARGE SCALE GENOMIC DNA]</scope>
    <source>
        <strain evidence="3">945174350</strain>
    </source>
</reference>
<evidence type="ECO:0000256" key="1">
    <source>
        <dbReference type="ARBA" id="ARBA00023125"/>
    </source>
</evidence>
<dbReference type="Pfam" id="PF00196">
    <property type="entry name" value="GerE"/>
    <property type="match status" value="1"/>
</dbReference>
<dbReference type="CDD" id="cd06170">
    <property type="entry name" value="LuxR_C_like"/>
    <property type="match status" value="1"/>
</dbReference>
<dbReference type="GO" id="GO:0003677">
    <property type="term" value="F:DNA binding"/>
    <property type="evidence" value="ECO:0007669"/>
    <property type="project" value="UniProtKB-KW"/>
</dbReference>
<dbReference type="AlphaFoldDB" id="A0A2F0PCK6"/>
<evidence type="ECO:0000313" key="3">
    <source>
        <dbReference type="Proteomes" id="UP000050489"/>
    </source>
</evidence>
<keyword evidence="1" id="KW-0238">DNA-binding</keyword>
<dbReference type="GO" id="GO:0006355">
    <property type="term" value="P:regulation of DNA-templated transcription"/>
    <property type="evidence" value="ECO:0007669"/>
    <property type="project" value="InterPro"/>
</dbReference>
<evidence type="ECO:0000313" key="2">
    <source>
        <dbReference type="EMBL" id="OCO81832.1"/>
    </source>
</evidence>
<dbReference type="PROSITE" id="PS50043">
    <property type="entry name" value="HTH_LUXR_2"/>
    <property type="match status" value="1"/>
</dbReference>
<dbReference type="InterPro" id="IPR016032">
    <property type="entry name" value="Sig_transdc_resp-reg_C-effctor"/>
</dbReference>
<dbReference type="RefSeq" id="WP_038880865.1">
    <property type="nucleotide sequence ID" value="NZ_CABMHU010000172.1"/>
</dbReference>
<organism evidence="2 3">
    <name type="scientific">Serratia marcescens</name>
    <dbReference type="NCBI Taxonomy" id="615"/>
    <lineage>
        <taxon>Bacteria</taxon>
        <taxon>Pseudomonadati</taxon>
        <taxon>Pseudomonadota</taxon>
        <taxon>Gammaproteobacteria</taxon>
        <taxon>Enterobacterales</taxon>
        <taxon>Yersiniaceae</taxon>
        <taxon>Serratia</taxon>
    </lineage>
</organism>
<dbReference type="SUPFAM" id="SSF46894">
    <property type="entry name" value="C-terminal effector domain of the bipartite response regulators"/>
    <property type="match status" value="1"/>
</dbReference>
<dbReference type="EMBL" id="LJEX02000118">
    <property type="protein sequence ID" value="OCO81832.1"/>
    <property type="molecule type" value="Genomic_DNA"/>
</dbReference>
<dbReference type="Proteomes" id="UP000050489">
    <property type="component" value="Unassembled WGS sequence"/>
</dbReference>
<dbReference type="Gene3D" id="3.40.50.2300">
    <property type="match status" value="1"/>
</dbReference>
<proteinExistence type="predicted"/>
<dbReference type="SMART" id="SM00421">
    <property type="entry name" value="HTH_LUXR"/>
    <property type="match status" value="1"/>
</dbReference>
<sequence length="209" mass="23235">MVKADFGDALLFFEPSYLVRRGMEAFLVTQSSDSYFIDTLRALEGVLKEGKPRALIMELYHQREYLYDVLRFVLTAKNVWPEIPLVIFTAVEHPGILALLAADARIAIVAKGEPLHCLSDAIAAAGKFSGYRSPHIRARLVHSAAALSDSEWRVLAMMVAGASPGSIANVTRRSYKTISSHKLNIMRKLGLNQAGFMRLILSLRTRYPS</sequence>